<reference evidence="1 2" key="1">
    <citation type="submission" date="2019-12" db="EMBL/GenBank/DDBJ databases">
        <authorList>
            <person name="Alioto T."/>
            <person name="Alioto T."/>
            <person name="Gomez Garrido J."/>
        </authorList>
    </citation>
    <scope>NUCLEOTIDE SEQUENCE [LARGE SCALE GENOMIC DNA]</scope>
</reference>
<comment type="caution">
    <text evidence="1">The sequence shown here is derived from an EMBL/GenBank/DDBJ whole genome shotgun (WGS) entry which is preliminary data.</text>
</comment>
<dbReference type="Proteomes" id="UP000594638">
    <property type="component" value="Unassembled WGS sequence"/>
</dbReference>
<dbReference type="AlphaFoldDB" id="A0A8S0Q304"/>
<accession>A0A8S0Q304</accession>
<sequence>SRLTPPPFSVFNATIGFNSIKSGWTTDRTEILLPSCSVSKGKYIHFSRPKKLILLWIAEGFREKVRNKSLKDVTLSDSDAAASVLNS</sequence>
<evidence type="ECO:0000313" key="1">
    <source>
        <dbReference type="EMBL" id="CAA2960671.1"/>
    </source>
</evidence>
<dbReference type="Gramene" id="OE9A011801T1">
    <property type="protein sequence ID" value="OE9A011801C1"/>
    <property type="gene ID" value="OE9A011801"/>
</dbReference>
<evidence type="ECO:0000313" key="2">
    <source>
        <dbReference type="Proteomes" id="UP000594638"/>
    </source>
</evidence>
<protein>
    <submittedName>
        <fullName evidence="1">Uncharacterized protein</fullName>
    </submittedName>
</protein>
<name>A0A8S0Q304_OLEEU</name>
<organism evidence="1 2">
    <name type="scientific">Olea europaea subsp. europaea</name>
    <dbReference type="NCBI Taxonomy" id="158383"/>
    <lineage>
        <taxon>Eukaryota</taxon>
        <taxon>Viridiplantae</taxon>
        <taxon>Streptophyta</taxon>
        <taxon>Embryophyta</taxon>
        <taxon>Tracheophyta</taxon>
        <taxon>Spermatophyta</taxon>
        <taxon>Magnoliopsida</taxon>
        <taxon>eudicotyledons</taxon>
        <taxon>Gunneridae</taxon>
        <taxon>Pentapetalae</taxon>
        <taxon>asterids</taxon>
        <taxon>lamiids</taxon>
        <taxon>Lamiales</taxon>
        <taxon>Oleaceae</taxon>
        <taxon>Oleeae</taxon>
        <taxon>Olea</taxon>
    </lineage>
</organism>
<dbReference type="EMBL" id="CACTIH010000430">
    <property type="protein sequence ID" value="CAA2960671.1"/>
    <property type="molecule type" value="Genomic_DNA"/>
</dbReference>
<feature type="non-terminal residue" evidence="1">
    <location>
        <position position="1"/>
    </location>
</feature>
<keyword evidence="2" id="KW-1185">Reference proteome</keyword>
<gene>
    <name evidence="1" type="ORF">OLEA9_A011801</name>
</gene>
<proteinExistence type="predicted"/>